<protein>
    <recommendedName>
        <fullName evidence="1">SET domain-containing protein</fullName>
    </recommendedName>
</protein>
<dbReference type="InterPro" id="IPR001214">
    <property type="entry name" value="SET_dom"/>
</dbReference>
<reference evidence="2 3" key="1">
    <citation type="journal article" date="2018" name="Front. Microbiol.">
        <title>Genome-Wide Analysis of Corynespora cassiicola Leaf Fall Disease Putative Effectors.</title>
        <authorList>
            <person name="Lopez D."/>
            <person name="Ribeiro S."/>
            <person name="Label P."/>
            <person name="Fumanal B."/>
            <person name="Venisse J.S."/>
            <person name="Kohler A."/>
            <person name="de Oliveira R.R."/>
            <person name="Labutti K."/>
            <person name="Lipzen A."/>
            <person name="Lail K."/>
            <person name="Bauer D."/>
            <person name="Ohm R.A."/>
            <person name="Barry K.W."/>
            <person name="Spatafora J."/>
            <person name="Grigoriev I.V."/>
            <person name="Martin F.M."/>
            <person name="Pujade-Renaud V."/>
        </authorList>
    </citation>
    <scope>NUCLEOTIDE SEQUENCE [LARGE SCALE GENOMIC DNA]</scope>
    <source>
        <strain evidence="2 3">Philippines</strain>
    </source>
</reference>
<evidence type="ECO:0000313" key="2">
    <source>
        <dbReference type="EMBL" id="PSN59928.1"/>
    </source>
</evidence>
<dbReference type="InterPro" id="IPR046341">
    <property type="entry name" value="SET_dom_sf"/>
</dbReference>
<keyword evidence="3" id="KW-1185">Reference proteome</keyword>
<evidence type="ECO:0000313" key="3">
    <source>
        <dbReference type="Proteomes" id="UP000240883"/>
    </source>
</evidence>
<dbReference type="PANTHER" id="PTHR47332">
    <property type="entry name" value="SET DOMAIN-CONTAINING PROTEIN 5"/>
    <property type="match status" value="1"/>
</dbReference>
<dbReference type="OrthoDB" id="1028014at2759"/>
<dbReference type="PANTHER" id="PTHR47332:SF6">
    <property type="entry name" value="SET DOMAIN-CONTAINING PROTEIN"/>
    <property type="match status" value="1"/>
</dbReference>
<dbReference type="InterPro" id="IPR053185">
    <property type="entry name" value="SET_domain_protein"/>
</dbReference>
<dbReference type="Proteomes" id="UP000240883">
    <property type="component" value="Unassembled WGS sequence"/>
</dbReference>
<evidence type="ECO:0000259" key="1">
    <source>
        <dbReference type="PROSITE" id="PS50280"/>
    </source>
</evidence>
<gene>
    <name evidence="2" type="ORF">BS50DRAFT_507455</name>
</gene>
<accession>A0A2T2N4I1</accession>
<dbReference type="PROSITE" id="PS50280">
    <property type="entry name" value="SET"/>
    <property type="match status" value="1"/>
</dbReference>
<dbReference type="CDD" id="cd20071">
    <property type="entry name" value="SET_SMYD"/>
    <property type="match status" value="1"/>
</dbReference>
<dbReference type="EMBL" id="KZ678152">
    <property type="protein sequence ID" value="PSN59928.1"/>
    <property type="molecule type" value="Genomic_DNA"/>
</dbReference>
<name>A0A2T2N4I1_CORCC</name>
<proteinExistence type="predicted"/>
<dbReference type="AlphaFoldDB" id="A0A2T2N4I1"/>
<organism evidence="2 3">
    <name type="scientific">Corynespora cassiicola Philippines</name>
    <dbReference type="NCBI Taxonomy" id="1448308"/>
    <lineage>
        <taxon>Eukaryota</taxon>
        <taxon>Fungi</taxon>
        <taxon>Dikarya</taxon>
        <taxon>Ascomycota</taxon>
        <taxon>Pezizomycotina</taxon>
        <taxon>Dothideomycetes</taxon>
        <taxon>Pleosporomycetidae</taxon>
        <taxon>Pleosporales</taxon>
        <taxon>Corynesporascaceae</taxon>
        <taxon>Corynespora</taxon>
    </lineage>
</organism>
<dbReference type="Pfam" id="PF00856">
    <property type="entry name" value="SET"/>
    <property type="match status" value="1"/>
</dbReference>
<dbReference type="Gene3D" id="2.170.270.10">
    <property type="entry name" value="SET domain"/>
    <property type="match status" value="1"/>
</dbReference>
<feature type="domain" description="SET" evidence="1">
    <location>
        <begin position="145"/>
        <end position="289"/>
    </location>
</feature>
<sequence length="433" mass="49257">MKRFINLSFVAAISAFSNSEAEILSQKLFNEKCPSEFPLHYDDCQLYLSHPLPTTTNISSSPESTQVLSQASKLAEDVSNFPWSFRPECSPLETSQSVCVFSDQRFADGRGIFLITSPDYAHDISKRPEFTQLEAIDRISHHRDPPFVQQNFLGKGRGLVANRTLYRGEQILASTPLFLMDIEAYKLAEEERLRLAHLGVELLPDESKALLWSMSDHFNGDPIDGRIDTNAFMVYVNGVSYIAVIPESGMMNHDCRPNAAYLWDEETLTHYVHATQTIYSAQEITIAYIPNRDSRSERTKKLNAWGFNCSCSTCSANPTMIAESDRRLQKIADLEMALDDWSSNSEATPEMAETIVSLYHQERLFSRLGIPHKYAAEVYSSFGDKYNAIRHAELGAEYGALERGFRDKEVREMRAMARNPEMSWTWKRRLGLK</sequence>
<dbReference type="STRING" id="1448308.A0A2T2N4I1"/>
<dbReference type="SUPFAM" id="SSF82199">
    <property type="entry name" value="SET domain"/>
    <property type="match status" value="1"/>
</dbReference>